<reference evidence="1 2" key="1">
    <citation type="submission" date="2023-08" db="EMBL/GenBank/DDBJ databases">
        <title>Rhodoferax potami sp. nov. and Rhodoferax mekongensis sp. nov., isolated from the Mekong River in Thailand.</title>
        <authorList>
            <person name="Kitikhun S."/>
            <person name="Charoenyingcharoen P."/>
            <person name="Siriarchawattana P."/>
            <person name="Likhitrattanapisal S."/>
            <person name="Nilsakha T."/>
            <person name="Chanpet A."/>
            <person name="Rattanawaree P."/>
            <person name="Ingsriswang S."/>
        </authorList>
    </citation>
    <scope>NUCLEOTIDE SEQUENCE [LARGE SCALE GENOMIC DNA]</scope>
    <source>
        <strain evidence="1 2">TBRC 17660</strain>
    </source>
</reference>
<organism evidence="1 2">
    <name type="scientific">Rhodoferax potami</name>
    <dbReference type="NCBI Taxonomy" id="3068338"/>
    <lineage>
        <taxon>Bacteria</taxon>
        <taxon>Pseudomonadati</taxon>
        <taxon>Pseudomonadota</taxon>
        <taxon>Betaproteobacteria</taxon>
        <taxon>Burkholderiales</taxon>
        <taxon>Comamonadaceae</taxon>
        <taxon>Rhodoferax</taxon>
    </lineage>
</organism>
<gene>
    <name evidence="1" type="ORF">RAE19_00555</name>
</gene>
<evidence type="ECO:0000313" key="2">
    <source>
        <dbReference type="Proteomes" id="UP001321700"/>
    </source>
</evidence>
<sequence>MSELGRYLVDYENPDAGIGHSLGHVNNAVKICLRHGLTFAYSDSQVRKSSSTQWAWRIKQWIRRMTFRQVYETHNIGDDINALFGFSTHTKNRSEIELLLRNRKLRLVLLPATAISIPSNCQDDDEAYRTVDEAVRANPEDGIVFRLPEKRTGDFEYEATRAWFKRCYDAAGQSGFPEQYAPQLSDALKVAVHVRRGDLLPGRQFADLSKRMLPDAWYLQILTTILQSSGNRALSVYVVSEGLNGGYCSENGVPVNWHELLPPERCKVIELIDSPFIESFRVLTGADILVGSKSGMTHLAGILGGQTKFVPSMWHSYRGADSVLELGDALVQEDLQEIARLTSALCLLN</sequence>
<comment type="caution">
    <text evidence="1">The sequence shown here is derived from an EMBL/GenBank/DDBJ whole genome shotgun (WGS) entry which is preliminary data.</text>
</comment>
<dbReference type="RefSeq" id="WP_313873087.1">
    <property type="nucleotide sequence ID" value="NZ_JAVBIK010000001.1"/>
</dbReference>
<name>A0ABU3KHQ0_9BURK</name>
<evidence type="ECO:0000313" key="1">
    <source>
        <dbReference type="EMBL" id="MDT7517246.1"/>
    </source>
</evidence>
<keyword evidence="2" id="KW-1185">Reference proteome</keyword>
<dbReference type="Proteomes" id="UP001321700">
    <property type="component" value="Unassembled WGS sequence"/>
</dbReference>
<accession>A0ABU3KHQ0</accession>
<proteinExistence type="predicted"/>
<protein>
    <submittedName>
        <fullName evidence="1">Uncharacterized protein</fullName>
    </submittedName>
</protein>
<dbReference type="EMBL" id="JAVBIK010000001">
    <property type="protein sequence ID" value="MDT7517246.1"/>
    <property type="molecule type" value="Genomic_DNA"/>
</dbReference>